<evidence type="ECO:0000313" key="2">
    <source>
        <dbReference type="Proteomes" id="UP000243515"/>
    </source>
</evidence>
<dbReference type="AlphaFoldDB" id="A0A232LZ76"/>
<sequence>MIELLIFNGYPFKDHWAYWVRSHTNADIGVVIHATGDVRNGFKLEFERSHDFRTTEDPPMKRIPLQWVNGQYFDERAMLNNEQYKVDNVPVCRFEASAYKAEYH</sequence>
<dbReference type="InterPro" id="IPR046670">
    <property type="entry name" value="DUF6540"/>
</dbReference>
<proteinExistence type="predicted"/>
<name>A0A232LZ76_9EURO</name>
<accession>A0A232LZ76</accession>
<reference evidence="1 2" key="1">
    <citation type="journal article" date="2015" name="Environ. Microbiol.">
        <title>Metagenome sequence of Elaphomyces granulatus from sporocarp tissue reveals Ascomycota ectomycorrhizal fingerprints of genome expansion and a Proteobacteria-rich microbiome.</title>
        <authorList>
            <person name="Quandt C.A."/>
            <person name="Kohler A."/>
            <person name="Hesse C.N."/>
            <person name="Sharpton T.J."/>
            <person name="Martin F."/>
            <person name="Spatafora J.W."/>
        </authorList>
    </citation>
    <scope>NUCLEOTIDE SEQUENCE [LARGE SCALE GENOMIC DNA]</scope>
    <source>
        <strain evidence="1 2">OSC145934</strain>
    </source>
</reference>
<evidence type="ECO:0000313" key="1">
    <source>
        <dbReference type="EMBL" id="OXV09406.1"/>
    </source>
</evidence>
<protein>
    <submittedName>
        <fullName evidence="1">Uncharacterized protein</fullName>
    </submittedName>
</protein>
<organism evidence="1 2">
    <name type="scientific">Elaphomyces granulatus</name>
    <dbReference type="NCBI Taxonomy" id="519963"/>
    <lineage>
        <taxon>Eukaryota</taxon>
        <taxon>Fungi</taxon>
        <taxon>Dikarya</taxon>
        <taxon>Ascomycota</taxon>
        <taxon>Pezizomycotina</taxon>
        <taxon>Eurotiomycetes</taxon>
        <taxon>Eurotiomycetidae</taxon>
        <taxon>Eurotiales</taxon>
        <taxon>Elaphomycetaceae</taxon>
        <taxon>Elaphomyces</taxon>
    </lineage>
</organism>
<dbReference type="Pfam" id="PF20174">
    <property type="entry name" value="DUF6540"/>
    <property type="match status" value="1"/>
</dbReference>
<dbReference type="Proteomes" id="UP000243515">
    <property type="component" value="Unassembled WGS sequence"/>
</dbReference>
<dbReference type="EMBL" id="NPHW01003562">
    <property type="protein sequence ID" value="OXV09406.1"/>
    <property type="molecule type" value="Genomic_DNA"/>
</dbReference>
<comment type="caution">
    <text evidence="1">The sequence shown here is derived from an EMBL/GenBank/DDBJ whole genome shotgun (WGS) entry which is preliminary data.</text>
</comment>
<keyword evidence="2" id="KW-1185">Reference proteome</keyword>
<gene>
    <name evidence="1" type="ORF">Egran_02831</name>
</gene>
<dbReference type="OrthoDB" id="2999773at2759"/>